<dbReference type="RefSeq" id="WP_204793327.1">
    <property type="nucleotide sequence ID" value="NZ_JACSNQ010000009.1"/>
</dbReference>
<evidence type="ECO:0000256" key="1">
    <source>
        <dbReference type="ARBA" id="ARBA00003238"/>
    </source>
</evidence>
<feature type="compositionally biased region" description="Low complexity" evidence="3">
    <location>
        <begin position="22"/>
        <end position="47"/>
    </location>
</feature>
<dbReference type="Pfam" id="PF02645">
    <property type="entry name" value="DegV"/>
    <property type="match status" value="1"/>
</dbReference>
<sequence>MSSSTQQELSEKNHEAAPDEGAAPASVPGAADAPAAAAASSPAAAPAQPVDNGPATEEVAHLGKAYHRASNVRIIVDSCADFAPEVAEALGVEVVSFSYVMGGEEHADDLWRSMTPQEFYGRMRAGEYATTSAVTPGHYLEVFERAAQEGTPTVYLAFTRGLSSSVDTARQAADMVRQDHPDFEIYVVDNLCPSAAAELLAIEAVHQAASGLTARELVAWAEEARYYIQGYFTLESFDALARGGRIPPAAAQVGGKLDVKPELSYDLNGALTLRGLCRGRKKALRAIIADFKANYLGAEGGDNRLPIGIVSTDAEKDARWLADQIRKEPGCSDVPIIYSSVSPVVGAHVGPGMVAVVFWGKDRREALSFTDRIARRVRGER</sequence>
<dbReference type="PANTHER" id="PTHR33434">
    <property type="entry name" value="DEGV DOMAIN-CONTAINING PROTEIN DR_1986-RELATED"/>
    <property type="match status" value="1"/>
</dbReference>
<dbReference type="InterPro" id="IPR043168">
    <property type="entry name" value="DegV_C"/>
</dbReference>
<dbReference type="PANTHER" id="PTHR33434:SF3">
    <property type="entry name" value="DEGV DOMAIN-CONTAINING PROTEIN YITS"/>
    <property type="match status" value="1"/>
</dbReference>
<dbReference type="Proteomes" id="UP000712527">
    <property type="component" value="Unassembled WGS sequence"/>
</dbReference>
<keyword evidence="2" id="KW-0446">Lipid-binding</keyword>
<evidence type="ECO:0000313" key="5">
    <source>
        <dbReference type="Proteomes" id="UP000712527"/>
    </source>
</evidence>
<proteinExistence type="predicted"/>
<dbReference type="NCBIfam" id="TIGR00762">
    <property type="entry name" value="DegV"/>
    <property type="match status" value="1"/>
</dbReference>
<dbReference type="PROSITE" id="PS51482">
    <property type="entry name" value="DEGV"/>
    <property type="match status" value="1"/>
</dbReference>
<protein>
    <submittedName>
        <fullName evidence="4">DegV family protein</fullName>
    </submittedName>
</protein>
<evidence type="ECO:0000313" key="4">
    <source>
        <dbReference type="EMBL" id="MBM6774982.1"/>
    </source>
</evidence>
<dbReference type="Gene3D" id="3.30.1180.10">
    <property type="match status" value="1"/>
</dbReference>
<dbReference type="SUPFAM" id="SSF82549">
    <property type="entry name" value="DAK1/DegV-like"/>
    <property type="match status" value="1"/>
</dbReference>
<dbReference type="InterPro" id="IPR050270">
    <property type="entry name" value="DegV_domain_contain"/>
</dbReference>
<gene>
    <name evidence="4" type="ORF">H9X80_05450</name>
</gene>
<organism evidence="4 5">
    <name type="scientific">Olsenella profusa</name>
    <dbReference type="NCBI Taxonomy" id="138595"/>
    <lineage>
        <taxon>Bacteria</taxon>
        <taxon>Bacillati</taxon>
        <taxon>Actinomycetota</taxon>
        <taxon>Coriobacteriia</taxon>
        <taxon>Coriobacteriales</taxon>
        <taxon>Atopobiaceae</taxon>
        <taxon>Olsenella</taxon>
    </lineage>
</organism>
<evidence type="ECO:0000256" key="2">
    <source>
        <dbReference type="ARBA" id="ARBA00023121"/>
    </source>
</evidence>
<dbReference type="InterPro" id="IPR003797">
    <property type="entry name" value="DegV"/>
</dbReference>
<dbReference type="Gene3D" id="3.40.50.10170">
    <property type="match status" value="1"/>
</dbReference>
<accession>A0ABS2F2F6</accession>
<reference evidence="4 5" key="1">
    <citation type="journal article" date="2021" name="Sci. Rep.">
        <title>The distribution of antibiotic resistance genes in chicken gut microbiota commensals.</title>
        <authorList>
            <person name="Juricova H."/>
            <person name="Matiasovicova J."/>
            <person name="Kubasova T."/>
            <person name="Cejkova D."/>
            <person name="Rychlik I."/>
        </authorList>
    </citation>
    <scope>NUCLEOTIDE SEQUENCE [LARGE SCALE GENOMIC DNA]</scope>
    <source>
        <strain evidence="4 5">An794</strain>
    </source>
</reference>
<name>A0ABS2F2F6_9ACTN</name>
<comment type="function">
    <text evidence="1">May bind long-chain fatty acids, such as palmitate, and may play a role in lipid transport or fatty acid metabolism.</text>
</comment>
<feature type="region of interest" description="Disordered" evidence="3">
    <location>
        <begin position="1"/>
        <end position="55"/>
    </location>
</feature>
<keyword evidence="5" id="KW-1185">Reference proteome</keyword>
<comment type="caution">
    <text evidence="4">The sequence shown here is derived from an EMBL/GenBank/DDBJ whole genome shotgun (WGS) entry which is preliminary data.</text>
</comment>
<dbReference type="EMBL" id="JACSNQ010000009">
    <property type="protein sequence ID" value="MBM6774982.1"/>
    <property type="molecule type" value="Genomic_DNA"/>
</dbReference>
<evidence type="ECO:0000256" key="3">
    <source>
        <dbReference type="SAM" id="MobiDB-lite"/>
    </source>
</evidence>